<protein>
    <recommendedName>
        <fullName evidence="11">V-SNARE coiled-coil homology domain-containing protein</fullName>
    </recommendedName>
</protein>
<dbReference type="STRING" id="933084.A0A067PM45"/>
<dbReference type="CDD" id="cd15874">
    <property type="entry name" value="R-SNARE_Snc1"/>
    <property type="match status" value="1"/>
</dbReference>
<dbReference type="InterPro" id="IPR016444">
    <property type="entry name" value="Synaptobrevin/VAMP"/>
</dbReference>
<dbReference type="OrthoDB" id="190375at2759"/>
<proteinExistence type="inferred from homology"/>
<keyword evidence="13" id="KW-1185">Reference proteome</keyword>
<dbReference type="PRINTS" id="PR00219">
    <property type="entry name" value="SYNAPTOBREVN"/>
</dbReference>
<keyword evidence="6 10" id="KW-0472">Membrane</keyword>
<dbReference type="InterPro" id="IPR001388">
    <property type="entry name" value="Synaptobrevin-like"/>
</dbReference>
<evidence type="ECO:0000256" key="8">
    <source>
        <dbReference type="PROSITE-ProRule" id="PRU00290"/>
    </source>
</evidence>
<dbReference type="SUPFAM" id="SSF58038">
    <property type="entry name" value="SNARE fusion complex"/>
    <property type="match status" value="1"/>
</dbReference>
<name>A0A067PM45_9AGAM</name>
<comment type="subcellular location">
    <subcellularLocation>
        <location evidence="7">Endomembrane system</location>
        <topology evidence="7">Single-pass type IV membrane protein</topology>
    </subcellularLocation>
</comment>
<feature type="domain" description="V-SNARE coiled-coil homology" evidence="11">
    <location>
        <begin position="28"/>
        <end position="88"/>
    </location>
</feature>
<dbReference type="GO" id="GO:0016192">
    <property type="term" value="P:vesicle-mediated transport"/>
    <property type="evidence" value="ECO:0007669"/>
    <property type="project" value="InterPro"/>
</dbReference>
<keyword evidence="4" id="KW-0653">Protein transport</keyword>
<evidence type="ECO:0000256" key="1">
    <source>
        <dbReference type="ARBA" id="ARBA00008025"/>
    </source>
</evidence>
<evidence type="ECO:0000256" key="9">
    <source>
        <dbReference type="SAM" id="MobiDB-lite"/>
    </source>
</evidence>
<dbReference type="FunFam" id="1.20.5.110:FF:000004">
    <property type="entry name" value="Vesicle-associated membrane protein 7"/>
    <property type="match status" value="1"/>
</dbReference>
<dbReference type="EMBL" id="KL197741">
    <property type="protein sequence ID" value="KDQ52212.1"/>
    <property type="molecule type" value="Genomic_DNA"/>
</dbReference>
<organism evidence="12 13">
    <name type="scientific">Jaapia argillacea MUCL 33604</name>
    <dbReference type="NCBI Taxonomy" id="933084"/>
    <lineage>
        <taxon>Eukaryota</taxon>
        <taxon>Fungi</taxon>
        <taxon>Dikarya</taxon>
        <taxon>Basidiomycota</taxon>
        <taxon>Agaricomycotina</taxon>
        <taxon>Agaricomycetes</taxon>
        <taxon>Agaricomycetidae</taxon>
        <taxon>Jaapiales</taxon>
        <taxon>Jaapiaceae</taxon>
        <taxon>Jaapia</taxon>
    </lineage>
</organism>
<keyword evidence="8" id="KW-0175">Coiled coil</keyword>
<dbReference type="PROSITE" id="PS00417">
    <property type="entry name" value="SYNAPTOBREVIN"/>
    <property type="match status" value="1"/>
</dbReference>
<keyword evidence="5 10" id="KW-1133">Transmembrane helix</keyword>
<accession>A0A067PM45</accession>
<dbReference type="InterPro" id="IPR042855">
    <property type="entry name" value="V_SNARE_CC"/>
</dbReference>
<evidence type="ECO:0000256" key="10">
    <source>
        <dbReference type="SAM" id="Phobius"/>
    </source>
</evidence>
<dbReference type="GO" id="GO:0016020">
    <property type="term" value="C:membrane"/>
    <property type="evidence" value="ECO:0007669"/>
    <property type="project" value="InterPro"/>
</dbReference>
<sequence>MSEPYDPYLPRGGSSTNPTGQSGGGNAKTAAIQQQIDDTVGIMRENITKVAERGERLDSLQDKTDNLAVSAQGFRRGANRVRKNMWWKDMKMRIIIGIAIAIIIVIIVVSIVKATHH</sequence>
<evidence type="ECO:0000313" key="13">
    <source>
        <dbReference type="Proteomes" id="UP000027265"/>
    </source>
</evidence>
<dbReference type="PROSITE" id="PS50892">
    <property type="entry name" value="V_SNARE"/>
    <property type="match status" value="1"/>
</dbReference>
<dbReference type="InParanoid" id="A0A067PM45"/>
<comment type="similarity">
    <text evidence="1">Belongs to the synaptobrevin family.</text>
</comment>
<keyword evidence="3 10" id="KW-0812">Transmembrane</keyword>
<dbReference type="HOGENOM" id="CLU_064620_2_1_1"/>
<dbReference type="GO" id="GO:0012505">
    <property type="term" value="C:endomembrane system"/>
    <property type="evidence" value="ECO:0007669"/>
    <property type="project" value="UniProtKB-SubCell"/>
</dbReference>
<reference evidence="13" key="1">
    <citation type="journal article" date="2014" name="Proc. Natl. Acad. Sci. U.S.A.">
        <title>Extensive sampling of basidiomycete genomes demonstrates inadequacy of the white-rot/brown-rot paradigm for wood decay fungi.</title>
        <authorList>
            <person name="Riley R."/>
            <person name="Salamov A.A."/>
            <person name="Brown D.W."/>
            <person name="Nagy L.G."/>
            <person name="Floudas D."/>
            <person name="Held B.W."/>
            <person name="Levasseur A."/>
            <person name="Lombard V."/>
            <person name="Morin E."/>
            <person name="Otillar R."/>
            <person name="Lindquist E.A."/>
            <person name="Sun H."/>
            <person name="LaButti K.M."/>
            <person name="Schmutz J."/>
            <person name="Jabbour D."/>
            <person name="Luo H."/>
            <person name="Baker S.E."/>
            <person name="Pisabarro A.G."/>
            <person name="Walton J.D."/>
            <person name="Blanchette R.A."/>
            <person name="Henrissat B."/>
            <person name="Martin F."/>
            <person name="Cullen D."/>
            <person name="Hibbett D.S."/>
            <person name="Grigoriev I.V."/>
        </authorList>
    </citation>
    <scope>NUCLEOTIDE SEQUENCE [LARGE SCALE GENOMIC DNA]</scope>
    <source>
        <strain evidence="13">MUCL 33604</strain>
    </source>
</reference>
<feature type="transmembrane region" description="Helical" evidence="10">
    <location>
        <begin position="92"/>
        <end position="112"/>
    </location>
</feature>
<evidence type="ECO:0000256" key="4">
    <source>
        <dbReference type="ARBA" id="ARBA00022927"/>
    </source>
</evidence>
<evidence type="ECO:0000256" key="3">
    <source>
        <dbReference type="ARBA" id="ARBA00022692"/>
    </source>
</evidence>
<dbReference type="GO" id="GO:0005737">
    <property type="term" value="C:cytoplasm"/>
    <property type="evidence" value="ECO:0007669"/>
    <property type="project" value="UniProtKB-ARBA"/>
</dbReference>
<dbReference type="AlphaFoldDB" id="A0A067PM45"/>
<feature type="region of interest" description="Disordered" evidence="9">
    <location>
        <begin position="1"/>
        <end position="30"/>
    </location>
</feature>
<evidence type="ECO:0000256" key="6">
    <source>
        <dbReference type="ARBA" id="ARBA00023136"/>
    </source>
</evidence>
<dbReference type="Proteomes" id="UP000027265">
    <property type="component" value="Unassembled WGS sequence"/>
</dbReference>
<dbReference type="FunCoup" id="A0A067PM45">
    <property type="interactions" value="194"/>
</dbReference>
<evidence type="ECO:0000256" key="7">
    <source>
        <dbReference type="ARBA" id="ARBA00046280"/>
    </source>
</evidence>
<keyword evidence="2" id="KW-0813">Transport</keyword>
<evidence type="ECO:0000313" key="12">
    <source>
        <dbReference type="EMBL" id="KDQ52212.1"/>
    </source>
</evidence>
<evidence type="ECO:0000259" key="11">
    <source>
        <dbReference type="PROSITE" id="PS50892"/>
    </source>
</evidence>
<dbReference type="GO" id="GO:0015031">
    <property type="term" value="P:protein transport"/>
    <property type="evidence" value="ECO:0007669"/>
    <property type="project" value="UniProtKB-KW"/>
</dbReference>
<dbReference type="PANTHER" id="PTHR45701">
    <property type="entry name" value="SYNAPTOBREVIN FAMILY MEMBER"/>
    <property type="match status" value="1"/>
</dbReference>
<dbReference type="Gene3D" id="1.20.5.110">
    <property type="match status" value="1"/>
</dbReference>
<gene>
    <name evidence="12" type="ORF">JAAARDRAFT_40330</name>
</gene>
<dbReference type="Pfam" id="PF00957">
    <property type="entry name" value="Synaptobrevin"/>
    <property type="match status" value="1"/>
</dbReference>
<evidence type="ECO:0000256" key="2">
    <source>
        <dbReference type="ARBA" id="ARBA00022448"/>
    </source>
</evidence>
<evidence type="ECO:0000256" key="5">
    <source>
        <dbReference type="ARBA" id="ARBA00022989"/>
    </source>
</evidence>
<dbReference type="PIRSF" id="PIRSF005409">
    <property type="entry name" value="Synaptobrevin_euk"/>
    <property type="match status" value="1"/>
</dbReference>